<comment type="caution">
    <text evidence="1">The sequence shown here is derived from an EMBL/GenBank/DDBJ whole genome shotgun (WGS) entry which is preliminary data.</text>
</comment>
<reference evidence="1 2" key="1">
    <citation type="journal article" date="2012" name="Science">
        <title>Ecological populations of bacteria act as socially cohesive units of antibiotic production and resistance.</title>
        <authorList>
            <person name="Cordero O.X."/>
            <person name="Wildschutte H."/>
            <person name="Kirkup B."/>
            <person name="Proehl S."/>
            <person name="Ngo L."/>
            <person name="Hussain F."/>
            <person name="Le Roux F."/>
            <person name="Mincer T."/>
            <person name="Polz M.F."/>
        </authorList>
    </citation>
    <scope>NUCLEOTIDE SEQUENCE [LARGE SCALE GENOMIC DNA]</scope>
    <source>
        <strain evidence="1 2">12E03</strain>
    </source>
</reference>
<dbReference type="AlphaFoldDB" id="A0A1E5FBE5"/>
<dbReference type="OrthoDB" id="9013357at2"/>
<evidence type="ECO:0000313" key="1">
    <source>
        <dbReference type="EMBL" id="OEF85466.1"/>
    </source>
</evidence>
<name>A0A1E5FBE5_VIBSP</name>
<gene>
    <name evidence="1" type="ORF">A142_12000</name>
</gene>
<protein>
    <submittedName>
        <fullName evidence="1">Uncharacterized protein</fullName>
    </submittedName>
</protein>
<dbReference type="RefSeq" id="WP_019820364.1">
    <property type="nucleotide sequence ID" value="NZ_AJZD02000342.1"/>
</dbReference>
<organism evidence="1 2">
    <name type="scientific">Vibrio splendidus 12E03</name>
    <dbReference type="NCBI Taxonomy" id="1191305"/>
    <lineage>
        <taxon>Bacteria</taxon>
        <taxon>Pseudomonadati</taxon>
        <taxon>Pseudomonadota</taxon>
        <taxon>Gammaproteobacteria</taxon>
        <taxon>Vibrionales</taxon>
        <taxon>Vibrionaceae</taxon>
        <taxon>Vibrio</taxon>
    </lineage>
</organism>
<dbReference type="EMBL" id="AJZD02000342">
    <property type="protein sequence ID" value="OEF85466.1"/>
    <property type="molecule type" value="Genomic_DNA"/>
</dbReference>
<accession>A0A1E5FBE5</accession>
<sequence>MATTMFFEETVKCQSKKEEMDIEFGRSSFFEEDSIYLNVDGKKIVMDLATAKKFVQASSDVGKYLGLLER</sequence>
<proteinExistence type="predicted"/>
<evidence type="ECO:0000313" key="2">
    <source>
        <dbReference type="Proteomes" id="UP000094802"/>
    </source>
</evidence>
<dbReference type="Proteomes" id="UP000094802">
    <property type="component" value="Unassembled WGS sequence"/>
</dbReference>